<reference evidence="1" key="2">
    <citation type="journal article" date="2015" name="Data Brief">
        <title>Shoot transcriptome of the giant reed, Arundo donax.</title>
        <authorList>
            <person name="Barrero R.A."/>
            <person name="Guerrero F.D."/>
            <person name="Moolhuijzen P."/>
            <person name="Goolsby J.A."/>
            <person name="Tidwell J."/>
            <person name="Bellgard S.E."/>
            <person name="Bellgard M.I."/>
        </authorList>
    </citation>
    <scope>NUCLEOTIDE SEQUENCE</scope>
    <source>
        <tissue evidence="1">Shoot tissue taken approximately 20 cm above the soil surface</tissue>
    </source>
</reference>
<proteinExistence type="predicted"/>
<protein>
    <submittedName>
        <fullName evidence="1">Uncharacterized protein</fullName>
    </submittedName>
</protein>
<sequence>MLSLLSLETTNHAPLTCYSFCMSGDQNNGTTSASRDNLVSAINATLKRCYPD</sequence>
<evidence type="ECO:0000313" key="1">
    <source>
        <dbReference type="EMBL" id="JAD83100.1"/>
    </source>
</evidence>
<reference evidence="1" key="1">
    <citation type="submission" date="2014-09" db="EMBL/GenBank/DDBJ databases">
        <authorList>
            <person name="Magalhaes I.L.F."/>
            <person name="Oliveira U."/>
            <person name="Santos F.R."/>
            <person name="Vidigal T.H.D.A."/>
            <person name="Brescovit A.D."/>
            <person name="Santos A.J."/>
        </authorList>
    </citation>
    <scope>NUCLEOTIDE SEQUENCE</scope>
    <source>
        <tissue evidence="1">Shoot tissue taken approximately 20 cm above the soil surface</tissue>
    </source>
</reference>
<dbReference type="AlphaFoldDB" id="A0A0A9DBV0"/>
<dbReference type="EMBL" id="GBRH01214795">
    <property type="protein sequence ID" value="JAD83100.1"/>
    <property type="molecule type" value="Transcribed_RNA"/>
</dbReference>
<accession>A0A0A9DBV0</accession>
<name>A0A0A9DBV0_ARUDO</name>
<organism evidence="1">
    <name type="scientific">Arundo donax</name>
    <name type="common">Giant reed</name>
    <name type="synonym">Donax arundinaceus</name>
    <dbReference type="NCBI Taxonomy" id="35708"/>
    <lineage>
        <taxon>Eukaryota</taxon>
        <taxon>Viridiplantae</taxon>
        <taxon>Streptophyta</taxon>
        <taxon>Embryophyta</taxon>
        <taxon>Tracheophyta</taxon>
        <taxon>Spermatophyta</taxon>
        <taxon>Magnoliopsida</taxon>
        <taxon>Liliopsida</taxon>
        <taxon>Poales</taxon>
        <taxon>Poaceae</taxon>
        <taxon>PACMAD clade</taxon>
        <taxon>Arundinoideae</taxon>
        <taxon>Arundineae</taxon>
        <taxon>Arundo</taxon>
    </lineage>
</organism>